<dbReference type="GO" id="GO:0003886">
    <property type="term" value="F:DNA (cytosine-5-)-methyltransferase activity"/>
    <property type="evidence" value="ECO:0007669"/>
    <property type="project" value="UniProtKB-EC"/>
</dbReference>
<dbReference type="NCBIfam" id="TIGR00675">
    <property type="entry name" value="dcm"/>
    <property type="match status" value="1"/>
</dbReference>
<dbReference type="PROSITE" id="PS51679">
    <property type="entry name" value="SAM_MT_C5"/>
    <property type="match status" value="1"/>
</dbReference>
<dbReference type="InterPro" id="IPR018117">
    <property type="entry name" value="C5_DNA_meth_AS"/>
</dbReference>
<feature type="domain" description="C2H2-type" evidence="5">
    <location>
        <begin position="2"/>
        <end position="29"/>
    </location>
</feature>
<sequence>MNVCEICLKSFDRKAGLTQHKKKKIPCKPAILQGQPIETLQIQNTAVSLFSGCGGDTLGLETAGFKVIAFSELKKTFAATHLENFPESVYIMDSKKTSGDITKIEDTQFQIYRGKADIIFAGFPCQGFSHAGKKATTDPRNQLYQQFVRATKEIRPLFIIGENVQGLARMKSGPNSTDPLMLDCIKTAFEAIGYMLTYKIQEVTAFGVPQKRKRVVIVGWDTTRIKNFQPTKMWTEAEKLGAAKTTPIIRSFVTNTMEGAYRVPAEFIPEDFATYALEVTQDAEPTGTPHPYVVLKTDTDLLSCTKRVSPIHSEIIDIDAPSKTIICTYGHQPRLLIGLKKPDGTAYVRTMLPNELKQIQGFPANYKLKGTQSEQVIQIGNAVPPPMIECVAQALRQFM</sequence>
<dbReference type="PANTHER" id="PTHR10629">
    <property type="entry name" value="CYTOSINE-SPECIFIC METHYLTRANSFERASE"/>
    <property type="match status" value="1"/>
</dbReference>
<evidence type="ECO:0000313" key="6">
    <source>
        <dbReference type="EMBL" id="QHU21892.1"/>
    </source>
</evidence>
<reference evidence="6" key="1">
    <citation type="journal article" date="2020" name="Nature">
        <title>Giant virus diversity and host interactions through global metagenomics.</title>
        <authorList>
            <person name="Schulz F."/>
            <person name="Roux S."/>
            <person name="Paez-Espino D."/>
            <person name="Jungbluth S."/>
            <person name="Walsh D.A."/>
            <person name="Denef V.J."/>
            <person name="McMahon K.D."/>
            <person name="Konstantinidis K.T."/>
            <person name="Eloe-Fadrosh E.A."/>
            <person name="Kyrpides N.C."/>
            <person name="Woyke T."/>
        </authorList>
    </citation>
    <scope>NUCLEOTIDE SEQUENCE</scope>
    <source>
        <strain evidence="6">GVMAG-S-3300013286-35</strain>
    </source>
</reference>
<organism evidence="6">
    <name type="scientific">viral metagenome</name>
    <dbReference type="NCBI Taxonomy" id="1070528"/>
    <lineage>
        <taxon>unclassified sequences</taxon>
        <taxon>metagenomes</taxon>
        <taxon>organismal metagenomes</taxon>
    </lineage>
</organism>
<dbReference type="SUPFAM" id="SSF53335">
    <property type="entry name" value="S-adenosyl-L-methionine-dependent methyltransferases"/>
    <property type="match status" value="1"/>
</dbReference>
<evidence type="ECO:0000256" key="4">
    <source>
        <dbReference type="ARBA" id="ARBA00022691"/>
    </source>
</evidence>
<keyword evidence="4" id="KW-0949">S-adenosyl-L-methionine</keyword>
<dbReference type="PROSITE" id="PS50157">
    <property type="entry name" value="ZINC_FINGER_C2H2_2"/>
    <property type="match status" value="1"/>
</dbReference>
<proteinExistence type="predicted"/>
<dbReference type="PANTHER" id="PTHR10629:SF52">
    <property type="entry name" value="DNA (CYTOSINE-5)-METHYLTRANSFERASE 1"/>
    <property type="match status" value="1"/>
</dbReference>
<dbReference type="GO" id="GO:0003677">
    <property type="term" value="F:DNA binding"/>
    <property type="evidence" value="ECO:0007669"/>
    <property type="project" value="TreeGrafter"/>
</dbReference>
<dbReference type="EC" id="2.1.1.37" evidence="1"/>
<dbReference type="Pfam" id="PF00145">
    <property type="entry name" value="DNA_methylase"/>
    <property type="match status" value="1"/>
</dbReference>
<dbReference type="Gene3D" id="3.90.120.10">
    <property type="entry name" value="DNA Methylase, subunit A, domain 2"/>
    <property type="match status" value="1"/>
</dbReference>
<dbReference type="InterPro" id="IPR001525">
    <property type="entry name" value="C5_MeTfrase"/>
</dbReference>
<evidence type="ECO:0000259" key="5">
    <source>
        <dbReference type="PROSITE" id="PS50157"/>
    </source>
</evidence>
<dbReference type="GO" id="GO:0005634">
    <property type="term" value="C:nucleus"/>
    <property type="evidence" value="ECO:0007669"/>
    <property type="project" value="TreeGrafter"/>
</dbReference>
<dbReference type="InterPro" id="IPR029063">
    <property type="entry name" value="SAM-dependent_MTases_sf"/>
</dbReference>
<dbReference type="InterPro" id="IPR050390">
    <property type="entry name" value="C5-Methyltransferase"/>
</dbReference>
<dbReference type="PRINTS" id="PR00105">
    <property type="entry name" value="C5METTRFRASE"/>
</dbReference>
<dbReference type="Gene3D" id="3.40.50.150">
    <property type="entry name" value="Vaccinia Virus protein VP39"/>
    <property type="match status" value="1"/>
</dbReference>
<protein>
    <recommendedName>
        <fullName evidence="1">DNA (cytosine-5-)-methyltransferase</fullName>
        <ecNumber evidence="1">2.1.1.37</ecNumber>
    </recommendedName>
</protein>
<dbReference type="PROSITE" id="PS00094">
    <property type="entry name" value="C5_MTASE_1"/>
    <property type="match status" value="1"/>
</dbReference>
<dbReference type="GO" id="GO:0044027">
    <property type="term" value="P:negative regulation of gene expression via chromosomal CpG island methylation"/>
    <property type="evidence" value="ECO:0007669"/>
    <property type="project" value="TreeGrafter"/>
</dbReference>
<keyword evidence="3" id="KW-0808">Transferase</keyword>
<dbReference type="EMBL" id="MN740993">
    <property type="protein sequence ID" value="QHU21892.1"/>
    <property type="molecule type" value="Genomic_DNA"/>
</dbReference>
<dbReference type="GO" id="GO:0032259">
    <property type="term" value="P:methylation"/>
    <property type="evidence" value="ECO:0007669"/>
    <property type="project" value="UniProtKB-KW"/>
</dbReference>
<keyword evidence="2" id="KW-0489">Methyltransferase</keyword>
<accession>A0A6C0KV77</accession>
<evidence type="ECO:0000256" key="2">
    <source>
        <dbReference type="ARBA" id="ARBA00022603"/>
    </source>
</evidence>
<name>A0A6C0KV77_9ZZZZ</name>
<evidence type="ECO:0000256" key="3">
    <source>
        <dbReference type="ARBA" id="ARBA00022679"/>
    </source>
</evidence>
<evidence type="ECO:0000256" key="1">
    <source>
        <dbReference type="ARBA" id="ARBA00011975"/>
    </source>
</evidence>
<dbReference type="InterPro" id="IPR013087">
    <property type="entry name" value="Znf_C2H2_type"/>
</dbReference>
<dbReference type="AlphaFoldDB" id="A0A6C0KV77"/>